<dbReference type="GO" id="GO:0015379">
    <property type="term" value="F:potassium:chloride symporter activity"/>
    <property type="evidence" value="ECO:0007669"/>
    <property type="project" value="InterPro"/>
</dbReference>
<feature type="transmembrane region" description="Helical" evidence="13">
    <location>
        <begin position="236"/>
        <end position="257"/>
    </location>
</feature>
<proteinExistence type="inferred from homology"/>
<evidence type="ECO:0000256" key="2">
    <source>
        <dbReference type="ARBA" id="ARBA00022448"/>
    </source>
</evidence>
<feature type="binding site" evidence="12">
    <location>
        <position position="312"/>
    </location>
    <ligand>
        <name>K(+)</name>
        <dbReference type="ChEBI" id="CHEBI:29103"/>
    </ligand>
</feature>
<dbReference type="InterPro" id="IPR004772">
    <property type="entry name" value="TrkH"/>
</dbReference>
<feature type="transmembrane region" description="Helical" evidence="13">
    <location>
        <begin position="132"/>
        <end position="160"/>
    </location>
</feature>
<evidence type="ECO:0000313" key="15">
    <source>
        <dbReference type="Proteomes" id="UP000268033"/>
    </source>
</evidence>
<keyword evidence="11" id="KW-0997">Cell inner membrane</keyword>
<evidence type="ECO:0000256" key="10">
    <source>
        <dbReference type="ARBA" id="ARBA00023303"/>
    </source>
</evidence>
<feature type="binding site" evidence="12">
    <location>
        <position position="111"/>
    </location>
    <ligand>
        <name>K(+)</name>
        <dbReference type="ChEBI" id="CHEBI:29103"/>
    </ligand>
</feature>
<dbReference type="PANTHER" id="PTHR32024:SF3">
    <property type="entry name" value="TRK SYSTEM POTASSIUM UPTAKE PROTEIN"/>
    <property type="match status" value="1"/>
</dbReference>
<accession>A0A3N1P2J0</accession>
<dbReference type="OrthoDB" id="9810952at2"/>
<keyword evidence="3 11" id="KW-1003">Cell membrane</keyword>
<dbReference type="InterPro" id="IPR003445">
    <property type="entry name" value="Cat_transpt"/>
</dbReference>
<dbReference type="GO" id="GO:0005886">
    <property type="term" value="C:plasma membrane"/>
    <property type="evidence" value="ECO:0007669"/>
    <property type="project" value="UniProtKB-SubCell"/>
</dbReference>
<dbReference type="Pfam" id="PF02386">
    <property type="entry name" value="TrkH"/>
    <property type="match status" value="1"/>
</dbReference>
<gene>
    <name evidence="14" type="ORF">EDC28_11216</name>
</gene>
<evidence type="ECO:0000256" key="11">
    <source>
        <dbReference type="PIRNR" id="PIRNR006247"/>
    </source>
</evidence>
<keyword evidence="8 11" id="KW-0406">Ion transport</keyword>
<protein>
    <recommendedName>
        <fullName evidence="11">Trk system potassium uptake protein</fullName>
    </recommendedName>
</protein>
<organism evidence="14 15">
    <name type="scientific">Gallaecimonas pentaromativorans</name>
    <dbReference type="NCBI Taxonomy" id="584787"/>
    <lineage>
        <taxon>Bacteria</taxon>
        <taxon>Pseudomonadati</taxon>
        <taxon>Pseudomonadota</taxon>
        <taxon>Gammaproteobacteria</taxon>
        <taxon>Enterobacterales</taxon>
        <taxon>Gallaecimonadaceae</taxon>
        <taxon>Gallaecimonas</taxon>
    </lineage>
</organism>
<evidence type="ECO:0000313" key="14">
    <source>
        <dbReference type="EMBL" id="ROQ19096.1"/>
    </source>
</evidence>
<feature type="binding site" evidence="12">
    <location>
        <position position="110"/>
    </location>
    <ligand>
        <name>K(+)</name>
        <dbReference type="ChEBI" id="CHEBI:29103"/>
    </ligand>
</feature>
<dbReference type="RefSeq" id="WP_050660743.1">
    <property type="nucleotide sequence ID" value="NZ_JBLXAC010000012.1"/>
</dbReference>
<evidence type="ECO:0000256" key="3">
    <source>
        <dbReference type="ARBA" id="ARBA00022475"/>
    </source>
</evidence>
<keyword evidence="12" id="KW-0479">Metal-binding</keyword>
<feature type="binding site" evidence="12">
    <location>
        <position position="430"/>
    </location>
    <ligand>
        <name>K(+)</name>
        <dbReference type="ChEBI" id="CHEBI:29103"/>
    </ligand>
</feature>
<evidence type="ECO:0000256" key="8">
    <source>
        <dbReference type="ARBA" id="ARBA00023065"/>
    </source>
</evidence>
<feature type="transmembrane region" description="Helical" evidence="13">
    <location>
        <begin position="391"/>
        <end position="414"/>
    </location>
</feature>
<reference evidence="14 15" key="1">
    <citation type="submission" date="2018-11" db="EMBL/GenBank/DDBJ databases">
        <title>Genomic Encyclopedia of Type Strains, Phase IV (KMG-IV): sequencing the most valuable type-strain genomes for metagenomic binning, comparative biology and taxonomic classification.</title>
        <authorList>
            <person name="Goeker M."/>
        </authorList>
    </citation>
    <scope>NUCLEOTIDE SEQUENCE [LARGE SCALE GENOMIC DNA]</scope>
    <source>
        <strain evidence="14 15">DSM 21945</strain>
    </source>
</reference>
<evidence type="ECO:0000256" key="13">
    <source>
        <dbReference type="SAM" id="Phobius"/>
    </source>
</evidence>
<name>A0A3N1P2J0_9GAMM</name>
<keyword evidence="15" id="KW-1185">Reference proteome</keyword>
<comment type="subcellular location">
    <subcellularLocation>
        <location evidence="11">Cell inner membrane</location>
        <topology evidence="11">Multi-pass membrane protein</topology>
    </subcellularLocation>
    <subcellularLocation>
        <location evidence="1">Cell membrane</location>
        <topology evidence="1">Multi-pass membrane protein</topology>
    </subcellularLocation>
</comment>
<feature type="transmembrane region" description="Helical" evidence="13">
    <location>
        <begin position="37"/>
        <end position="58"/>
    </location>
</feature>
<feature type="transmembrane region" description="Helical" evidence="13">
    <location>
        <begin position="269"/>
        <end position="289"/>
    </location>
</feature>
<keyword evidence="2 11" id="KW-0813">Transport</keyword>
<feature type="transmembrane region" description="Helical" evidence="13">
    <location>
        <begin position="322"/>
        <end position="342"/>
    </location>
</feature>
<keyword evidence="5 13" id="KW-0812">Transmembrane</keyword>
<evidence type="ECO:0000256" key="5">
    <source>
        <dbReference type="ARBA" id="ARBA00022692"/>
    </source>
</evidence>
<dbReference type="GO" id="GO:0046872">
    <property type="term" value="F:metal ion binding"/>
    <property type="evidence" value="ECO:0007669"/>
    <property type="project" value="UniProtKB-KW"/>
</dbReference>
<comment type="function">
    <text evidence="11">Low-affinity potassium transport system. Interacts with Trk system potassium uptake protein TrkA.</text>
</comment>
<dbReference type="STRING" id="584787.GCA_001247655_02209"/>
<evidence type="ECO:0000256" key="6">
    <source>
        <dbReference type="ARBA" id="ARBA00022958"/>
    </source>
</evidence>
<comment type="similarity">
    <text evidence="11">Belongs to the TrkH potassium transport family.</text>
</comment>
<evidence type="ECO:0000256" key="9">
    <source>
        <dbReference type="ARBA" id="ARBA00023136"/>
    </source>
</evidence>
<dbReference type="Proteomes" id="UP000268033">
    <property type="component" value="Unassembled WGS sequence"/>
</dbReference>
<evidence type="ECO:0000256" key="12">
    <source>
        <dbReference type="PIRSR" id="PIRSR006247-1"/>
    </source>
</evidence>
<dbReference type="PIRSF" id="PIRSF006247">
    <property type="entry name" value="TrkH"/>
    <property type="match status" value="1"/>
</dbReference>
<feature type="binding site" evidence="12">
    <location>
        <position position="313"/>
    </location>
    <ligand>
        <name>K(+)</name>
        <dbReference type="ChEBI" id="CHEBI:29103"/>
    </ligand>
</feature>
<dbReference type="AlphaFoldDB" id="A0A3N1P2J0"/>
<feature type="transmembrane region" description="Helical" evidence="13">
    <location>
        <begin position="70"/>
        <end position="91"/>
    </location>
</feature>
<comment type="caution">
    <text evidence="14">The sequence shown here is derived from an EMBL/GenBank/DDBJ whole genome shotgun (WGS) entry which is preliminary data.</text>
</comment>
<keyword evidence="7 13" id="KW-1133">Transmembrane helix</keyword>
<sequence length="480" mass="52574">MFNYKPVLFIIGVFLNVLAVMMLLPTALAFWDGEHGTVQFLESAALTYAAALLCMAKGSRELGRFKVRDMFLLTSMTWVLVSGFAALPLVFVEHISYTDAFFETMSGITTTGSTVLTGLDTMPHSILLWRSLLQWLGGVGFIVMGVAVLPFLGVGGMRLFRTESSEWTDKSAPRTATLARDILWVYLTLTGLCLLCYWLSGMNWFDAVNHAMTTISTGGYSTSDASMAHFGKASHWVGTLFMMTGGMPFLLLVNAVRKNHWNLWRDEQFRGYVLFLTTVSVVLATWMTLHSGEPFLDALRMSAFNVVSVVTTTGYALTDYSLWGPFAVTAFLLLMFVGGCSGSTSGGIKIFRFQLAAGMLHLQLKQLIHPNAVFVQNYNRRPVSDDIIRSLVAFSFAFFLVVAFITLALGLLGLDMVTAFTASITAVTNVGPGLGDIIGPAGNFASLPDTAKWLLALGMLLGRLEILTVVAVLTPSFWRH</sequence>
<evidence type="ECO:0000256" key="7">
    <source>
        <dbReference type="ARBA" id="ARBA00022989"/>
    </source>
</evidence>
<keyword evidence="4 11" id="KW-0633">Potassium transport</keyword>
<evidence type="ECO:0000256" key="1">
    <source>
        <dbReference type="ARBA" id="ARBA00004651"/>
    </source>
</evidence>
<feature type="transmembrane region" description="Helical" evidence="13">
    <location>
        <begin position="181"/>
        <end position="200"/>
    </location>
</feature>
<dbReference type="NCBIfam" id="TIGR00933">
    <property type="entry name" value="2a38"/>
    <property type="match status" value="1"/>
</dbReference>
<keyword evidence="6 11" id="KW-0630">Potassium</keyword>
<evidence type="ECO:0000256" key="4">
    <source>
        <dbReference type="ARBA" id="ARBA00022538"/>
    </source>
</evidence>
<keyword evidence="10" id="KW-0407">Ion channel</keyword>
<feature type="transmembrane region" description="Helical" evidence="13">
    <location>
        <begin position="453"/>
        <end position="478"/>
    </location>
</feature>
<dbReference type="PANTHER" id="PTHR32024">
    <property type="entry name" value="TRK SYSTEM POTASSIUM UPTAKE PROTEIN TRKG-RELATED"/>
    <property type="match status" value="1"/>
</dbReference>
<dbReference type="EMBL" id="RJUL01000012">
    <property type="protein sequence ID" value="ROQ19096.1"/>
    <property type="molecule type" value="Genomic_DNA"/>
</dbReference>
<keyword evidence="9 11" id="KW-0472">Membrane</keyword>
<feature type="binding site" evidence="12">
    <location>
        <position position="218"/>
    </location>
    <ligand>
        <name>K(+)</name>
        <dbReference type="ChEBI" id="CHEBI:29103"/>
    </ligand>
</feature>
<feature type="transmembrane region" description="Helical" evidence="13">
    <location>
        <begin position="7"/>
        <end position="31"/>
    </location>
</feature>
<feature type="binding site" evidence="12">
    <location>
        <position position="429"/>
    </location>
    <ligand>
        <name>K(+)</name>
        <dbReference type="ChEBI" id="CHEBI:29103"/>
    </ligand>
</feature>